<name>A0AAQ1SUQ3_9PSED</name>
<organism evidence="1 2">
    <name type="scientific">Pseudomonas inefficax</name>
    <dbReference type="NCBI Taxonomy" id="2078786"/>
    <lineage>
        <taxon>Bacteria</taxon>
        <taxon>Pseudomonadati</taxon>
        <taxon>Pseudomonadota</taxon>
        <taxon>Gammaproteobacteria</taxon>
        <taxon>Pseudomonadales</taxon>
        <taxon>Pseudomonadaceae</taxon>
        <taxon>Pseudomonas</taxon>
    </lineage>
</organism>
<dbReference type="EMBL" id="OPYN01000164">
    <property type="protein sequence ID" value="SPO62021.1"/>
    <property type="molecule type" value="Genomic_DNA"/>
</dbReference>
<gene>
    <name evidence="1" type="ORF">JV551A3_V1_1640097</name>
</gene>
<keyword evidence="2" id="KW-1185">Reference proteome</keyword>
<sequence length="42" mass="4739">MVIQQSYAILSADFAGTVYVWGYTIVSHCHYLASSEEEQVLE</sequence>
<evidence type="ECO:0000313" key="1">
    <source>
        <dbReference type="EMBL" id="SPO62021.1"/>
    </source>
</evidence>
<dbReference type="Proteomes" id="UP000294335">
    <property type="component" value="Unassembled WGS sequence"/>
</dbReference>
<evidence type="ECO:0000313" key="2">
    <source>
        <dbReference type="Proteomes" id="UP000294335"/>
    </source>
</evidence>
<comment type="caution">
    <text evidence="1">The sequence shown here is derived from an EMBL/GenBank/DDBJ whole genome shotgun (WGS) entry which is preliminary data.</text>
</comment>
<reference evidence="1 2" key="1">
    <citation type="submission" date="2018-02" db="EMBL/GenBank/DDBJ databases">
        <authorList>
            <person name="Dubost A."/>
        </authorList>
    </citation>
    <scope>NUCLEOTIDE SEQUENCE [LARGE SCALE GENOMIC DNA]</scope>
    <source>
        <strain evidence="2">JV551A3</strain>
    </source>
</reference>
<accession>A0AAQ1SUQ3</accession>
<dbReference type="AlphaFoldDB" id="A0AAQ1SUQ3"/>
<protein>
    <submittedName>
        <fullName evidence="1">Uncharacterized protein</fullName>
    </submittedName>
</protein>
<proteinExistence type="predicted"/>